<reference evidence="2" key="1">
    <citation type="journal article" date="2019" name="Int. J. Syst. Evol. Microbiol.">
        <title>The Global Catalogue of Microorganisms (GCM) 10K type strain sequencing project: providing services to taxonomists for standard genome sequencing and annotation.</title>
        <authorList>
            <consortium name="The Broad Institute Genomics Platform"/>
            <consortium name="The Broad Institute Genome Sequencing Center for Infectious Disease"/>
            <person name="Wu L."/>
            <person name="Ma J."/>
        </authorList>
    </citation>
    <scope>NUCLEOTIDE SEQUENCE [LARGE SCALE GENOMIC DNA]</scope>
    <source>
        <strain evidence="2">CGMCC 4.7304</strain>
    </source>
</reference>
<protein>
    <submittedName>
        <fullName evidence="1">Uncharacterized protein</fullName>
    </submittedName>
</protein>
<proteinExistence type="predicted"/>
<dbReference type="EMBL" id="JBHSPB010000029">
    <property type="protein sequence ID" value="MFC5724541.1"/>
    <property type="molecule type" value="Genomic_DNA"/>
</dbReference>
<sequence>MTNRHRPNRGGGREANRSFSTWAVNCLIHPLQSTY</sequence>
<dbReference type="Proteomes" id="UP001596083">
    <property type="component" value="Unassembled WGS sequence"/>
</dbReference>
<organism evidence="1 2">
    <name type="scientific">Streptomyces gamaensis</name>
    <dbReference type="NCBI Taxonomy" id="1763542"/>
    <lineage>
        <taxon>Bacteria</taxon>
        <taxon>Bacillati</taxon>
        <taxon>Actinomycetota</taxon>
        <taxon>Actinomycetes</taxon>
        <taxon>Kitasatosporales</taxon>
        <taxon>Streptomycetaceae</taxon>
        <taxon>Streptomyces</taxon>
    </lineage>
</organism>
<comment type="caution">
    <text evidence="1">The sequence shown here is derived from an EMBL/GenBank/DDBJ whole genome shotgun (WGS) entry which is preliminary data.</text>
</comment>
<evidence type="ECO:0000313" key="1">
    <source>
        <dbReference type="EMBL" id="MFC5724541.1"/>
    </source>
</evidence>
<gene>
    <name evidence="1" type="ORF">ACFP1Z_30745</name>
</gene>
<evidence type="ECO:0000313" key="2">
    <source>
        <dbReference type="Proteomes" id="UP001596083"/>
    </source>
</evidence>
<keyword evidence="2" id="KW-1185">Reference proteome</keyword>
<dbReference type="RefSeq" id="WP_390321001.1">
    <property type="nucleotide sequence ID" value="NZ_JBHSPB010000029.1"/>
</dbReference>
<accession>A0ABW0Z770</accession>
<name>A0ABW0Z770_9ACTN</name>